<protein>
    <submittedName>
        <fullName evidence="4">Panacea domain-containing protein</fullName>
    </submittedName>
</protein>
<feature type="compositionally biased region" description="Acidic residues" evidence="1">
    <location>
        <begin position="178"/>
        <end position="189"/>
    </location>
</feature>
<evidence type="ECO:0000313" key="3">
    <source>
        <dbReference type="EMBL" id="WMT07818.1"/>
    </source>
</evidence>
<evidence type="ECO:0000259" key="2">
    <source>
        <dbReference type="Pfam" id="PF13274"/>
    </source>
</evidence>
<proteinExistence type="predicted"/>
<sequence length="189" mass="21985">MPRDADTRTDRGELREVLLAFMDKYRGQHAAPGKLRLHKFVFFGDLYSLHWYGGRLTDADFKAYDYGAFSEDIQELLDELERSGEVQTTESPSGRGKQYHNTRSPKLSREKQEIVDEVWQELKSLSDDDLGQFSKGTWLYENTPYDESMDWEAYREKVGTATQWREVVESMKERNPADDPEDSVADLLN</sequence>
<feature type="region of interest" description="Disordered" evidence="1">
    <location>
        <begin position="170"/>
        <end position="189"/>
    </location>
</feature>
<keyword evidence="5" id="KW-1185">Reference proteome</keyword>
<dbReference type="EMBL" id="CP101873">
    <property type="protein sequence ID" value="WMT08450.1"/>
    <property type="molecule type" value="Genomic_DNA"/>
</dbReference>
<dbReference type="AlphaFoldDB" id="A0AAF0PFU6"/>
<dbReference type="Pfam" id="PF13274">
    <property type="entry name" value="SocA_Panacea"/>
    <property type="match status" value="1"/>
</dbReference>
<organism evidence="4 5">
    <name type="scientific">Natrinema thermotolerans</name>
    <dbReference type="NCBI Taxonomy" id="121872"/>
    <lineage>
        <taxon>Archaea</taxon>
        <taxon>Methanobacteriati</taxon>
        <taxon>Methanobacteriota</taxon>
        <taxon>Stenosarchaea group</taxon>
        <taxon>Halobacteria</taxon>
        <taxon>Halobacteriales</taxon>
        <taxon>Natrialbaceae</taxon>
        <taxon>Natrinema</taxon>
    </lineage>
</organism>
<accession>A0AAF0PFU6</accession>
<name>A0AAF0PFU6_9EURY</name>
<dbReference type="Proteomes" id="UP001224926">
    <property type="component" value="Chromosome"/>
</dbReference>
<gene>
    <name evidence="4" type="ORF">NP511_02180</name>
    <name evidence="3" type="ORF">NP511_20895</name>
</gene>
<evidence type="ECO:0000313" key="5">
    <source>
        <dbReference type="Proteomes" id="UP001224926"/>
    </source>
</evidence>
<dbReference type="EMBL" id="CP101873">
    <property type="protein sequence ID" value="WMT07818.1"/>
    <property type="molecule type" value="Genomic_DNA"/>
</dbReference>
<feature type="domain" description="Antitoxin SocA-like Panacea" evidence="2">
    <location>
        <begin position="37"/>
        <end position="136"/>
    </location>
</feature>
<dbReference type="GeneID" id="39864923"/>
<reference evidence="4 5" key="1">
    <citation type="submission" date="2022-07" db="EMBL/GenBank/DDBJ databases">
        <title>Two temperate virus in Haloterrigena jeotgali A29.</title>
        <authorList>
            <person name="Deng X."/>
        </authorList>
    </citation>
    <scope>NUCLEOTIDE SEQUENCE [LARGE SCALE GENOMIC DNA]</scope>
    <source>
        <strain evidence="4 5">A29</strain>
    </source>
</reference>
<evidence type="ECO:0000256" key="1">
    <source>
        <dbReference type="SAM" id="MobiDB-lite"/>
    </source>
</evidence>
<feature type="region of interest" description="Disordered" evidence="1">
    <location>
        <begin position="82"/>
        <end position="110"/>
    </location>
</feature>
<dbReference type="InterPro" id="IPR025272">
    <property type="entry name" value="SocA_Panacea"/>
</dbReference>
<evidence type="ECO:0000313" key="4">
    <source>
        <dbReference type="EMBL" id="WMT08450.1"/>
    </source>
</evidence>
<dbReference type="RefSeq" id="WP_084158212.1">
    <property type="nucleotide sequence ID" value="NZ_CP101873.1"/>
</dbReference>